<feature type="domain" description="C2H2-type" evidence="2">
    <location>
        <begin position="13"/>
        <end position="36"/>
    </location>
</feature>
<feature type="region of interest" description="Disordered" evidence="1">
    <location>
        <begin position="181"/>
        <end position="206"/>
    </location>
</feature>
<dbReference type="InterPro" id="IPR013087">
    <property type="entry name" value="Znf_C2H2_type"/>
</dbReference>
<dbReference type="InterPro" id="IPR052251">
    <property type="entry name" value="GH-ZnFinger_Regulators"/>
</dbReference>
<dbReference type="PROSITE" id="PS51257">
    <property type="entry name" value="PROKAR_LIPOPROTEIN"/>
    <property type="match status" value="1"/>
</dbReference>
<dbReference type="GO" id="GO:0005634">
    <property type="term" value="C:nucleus"/>
    <property type="evidence" value="ECO:0007669"/>
    <property type="project" value="UniProtKB-SubCell"/>
</dbReference>
<evidence type="ECO:0000256" key="1">
    <source>
        <dbReference type="SAM" id="MobiDB-lite"/>
    </source>
</evidence>
<name>A0A8C3XKC5_CHESE</name>
<feature type="compositionally biased region" description="Polar residues" evidence="1">
    <location>
        <begin position="187"/>
        <end position="201"/>
    </location>
</feature>
<dbReference type="AlphaFoldDB" id="A0A8C3XKC5"/>
<organism evidence="3 4">
    <name type="scientific">Chelydra serpentina</name>
    <name type="common">Snapping turtle</name>
    <name type="synonym">Testudo serpentina</name>
    <dbReference type="NCBI Taxonomy" id="8475"/>
    <lineage>
        <taxon>Eukaryota</taxon>
        <taxon>Metazoa</taxon>
        <taxon>Chordata</taxon>
        <taxon>Craniata</taxon>
        <taxon>Vertebrata</taxon>
        <taxon>Euteleostomi</taxon>
        <taxon>Archelosauria</taxon>
        <taxon>Testudinata</taxon>
        <taxon>Testudines</taxon>
        <taxon>Cryptodira</taxon>
        <taxon>Durocryptodira</taxon>
        <taxon>Americhelydia</taxon>
        <taxon>Chelydroidea</taxon>
        <taxon>Chelydridae</taxon>
        <taxon>Chelydra</taxon>
    </lineage>
</organism>
<dbReference type="GO" id="GO:0003677">
    <property type="term" value="F:DNA binding"/>
    <property type="evidence" value="ECO:0007669"/>
    <property type="project" value="UniProtKB-KW"/>
</dbReference>
<evidence type="ECO:0000313" key="4">
    <source>
        <dbReference type="Proteomes" id="UP000694403"/>
    </source>
</evidence>
<protein>
    <recommendedName>
        <fullName evidence="2">C2H2-type domain-containing protein</fullName>
    </recommendedName>
</protein>
<dbReference type="GO" id="GO:0000981">
    <property type="term" value="F:DNA-binding transcription factor activity, RNA polymerase II-specific"/>
    <property type="evidence" value="ECO:0007669"/>
    <property type="project" value="TreeGrafter"/>
</dbReference>
<dbReference type="GO" id="GO:0008270">
    <property type="term" value="F:zinc ion binding"/>
    <property type="evidence" value="ECO:0007669"/>
    <property type="project" value="UniProtKB-KW"/>
</dbReference>
<proteinExistence type="predicted"/>
<evidence type="ECO:0000313" key="3">
    <source>
        <dbReference type="Ensembl" id="ENSCSRP00000004479.1"/>
    </source>
</evidence>
<dbReference type="InterPro" id="IPR058902">
    <property type="entry name" value="zf_C2H2_ZNF292/Rlf"/>
</dbReference>
<dbReference type="Pfam" id="PF26218">
    <property type="entry name" value="zf_C2H2_ZNF292"/>
    <property type="match status" value="1"/>
</dbReference>
<reference evidence="3" key="2">
    <citation type="submission" date="2025-09" db="UniProtKB">
        <authorList>
            <consortium name="Ensembl"/>
        </authorList>
    </citation>
    <scope>IDENTIFICATION</scope>
</reference>
<reference evidence="3" key="1">
    <citation type="submission" date="2025-08" db="UniProtKB">
        <authorList>
            <consortium name="Ensembl"/>
        </authorList>
    </citation>
    <scope>IDENTIFICATION</scope>
</reference>
<accession>A0A8C3XKC5</accession>
<keyword evidence="4" id="KW-1185">Reference proteome</keyword>
<dbReference type="PANTHER" id="PTHR15507">
    <property type="entry name" value="ZINC FINGER PROTEIN RLF"/>
    <property type="match status" value="1"/>
</dbReference>
<dbReference type="Proteomes" id="UP000694403">
    <property type="component" value="Unplaced"/>
</dbReference>
<dbReference type="PANTHER" id="PTHR15507:SF18">
    <property type="entry name" value="ZINC FINGER PROTEIN RLF"/>
    <property type="match status" value="1"/>
</dbReference>
<sequence>MCREKSNQTQYPCMVQGCLSVVKLESSIVRHYKRTHQMTNIYIEQQTEKLVVCVKSGTMVKKEPSSETELSLDKEEAREFKKENTMHTDNLHENGKHCVSNTAYDHQDTGNENQNRSAVNSVVFDTGAFLYSGTLKYNHSSKTSCFEECSITEPLCKTEGLPESRENSSYFNSLPLELPREKETEGWQHSNQNSKKNSLHTTRNKFQKHSLSRPFDLKAYKPMGFESSFLKFIQESEEKDDDDDDDELDEWESPEQFQIGGVLQKDRDLQRSVIVDNFVCESTEVSIPQNHGPAVHGQLTEIQPLLSTESTSVPSLENLRAILDKALTDCGDLALKQLHYLRPVVVLERSRFSTPLIGLFPTKKSDELCVGST</sequence>
<evidence type="ECO:0000259" key="2">
    <source>
        <dbReference type="PROSITE" id="PS00028"/>
    </source>
</evidence>
<dbReference type="Ensembl" id="ENSCSRT00000004626.1">
    <property type="protein sequence ID" value="ENSCSRP00000004479.1"/>
    <property type="gene ID" value="ENSCSRG00000003409.1"/>
</dbReference>
<dbReference type="PROSITE" id="PS00028">
    <property type="entry name" value="ZINC_FINGER_C2H2_1"/>
    <property type="match status" value="1"/>
</dbReference>